<dbReference type="CDD" id="cd00882">
    <property type="entry name" value="Ras_like_GTPase"/>
    <property type="match status" value="1"/>
</dbReference>
<evidence type="ECO:0000313" key="3">
    <source>
        <dbReference type="Proteomes" id="UP000014417"/>
    </source>
</evidence>
<dbReference type="HOGENOM" id="CLU_113298_2_0_11"/>
<evidence type="ECO:0000256" key="1">
    <source>
        <dbReference type="PIRNR" id="PIRNR036409"/>
    </source>
</evidence>
<organism evidence="2 3">
    <name type="scientific">Propionimicrobium lymphophilum ACS-093-V-SCH5</name>
    <dbReference type="NCBI Taxonomy" id="883161"/>
    <lineage>
        <taxon>Bacteria</taxon>
        <taxon>Bacillati</taxon>
        <taxon>Actinomycetota</taxon>
        <taxon>Actinomycetes</taxon>
        <taxon>Propionibacteriales</taxon>
        <taxon>Propionibacteriaceae</taxon>
        <taxon>Propionimicrobium</taxon>
    </lineage>
</organism>
<name>S2VZI2_9ACTN</name>
<sequence length="144" mass="15157">MSDTILLIGSITAGKTTLCQRLNDASIKYTKTQAIEALGNTVDTPGEYFDHGRFWSALQVSANSVGTVLLLVDPTAPETRMPPGIAGTFAPPVWGVVTKADNATAEQIENAKQTLAQGGASPIFVTDAVAGRGIDELREALWPS</sequence>
<keyword evidence="3" id="KW-1185">Reference proteome</keyword>
<dbReference type="InterPro" id="IPR027417">
    <property type="entry name" value="P-loop_NTPase"/>
</dbReference>
<dbReference type="GO" id="GO:0006576">
    <property type="term" value="P:biogenic amine metabolic process"/>
    <property type="evidence" value="ECO:0007669"/>
    <property type="project" value="InterPro"/>
</dbReference>
<dbReference type="Proteomes" id="UP000014417">
    <property type="component" value="Unassembled WGS sequence"/>
</dbReference>
<dbReference type="OrthoDB" id="6179at2"/>
<dbReference type="PIRSF" id="PIRSF036409">
    <property type="entry name" value="EutP_PduV"/>
    <property type="match status" value="1"/>
</dbReference>
<dbReference type="Pfam" id="PF10662">
    <property type="entry name" value="PduV-EutP"/>
    <property type="match status" value="1"/>
</dbReference>
<dbReference type="PANTHER" id="PTHR40453">
    <property type="entry name" value="PROTEIN YOEF"/>
    <property type="match status" value="1"/>
</dbReference>
<reference evidence="2 3" key="1">
    <citation type="submission" date="2013-04" db="EMBL/GenBank/DDBJ databases">
        <title>The Genome Sequence of Propionimicrobium lymphophilum ACS-093-V-SCH5.</title>
        <authorList>
            <consortium name="The Broad Institute Genomics Platform"/>
            <person name="Earl A."/>
            <person name="Ward D."/>
            <person name="Feldgarden M."/>
            <person name="Gevers D."/>
            <person name="Saerens B."/>
            <person name="Vaneechoutte M."/>
            <person name="Walker B."/>
            <person name="Young S."/>
            <person name="Zeng Q."/>
            <person name="Gargeya S."/>
            <person name="Fitzgerald M."/>
            <person name="Haas B."/>
            <person name="Abouelleil A."/>
            <person name="Allen A.W."/>
            <person name="Alvarado L."/>
            <person name="Arachchi H.M."/>
            <person name="Berlin A.M."/>
            <person name="Chapman S.B."/>
            <person name="Gainer-Dewar J."/>
            <person name="Goldberg J."/>
            <person name="Griggs A."/>
            <person name="Gujja S."/>
            <person name="Hansen M."/>
            <person name="Howarth C."/>
            <person name="Imamovic A."/>
            <person name="Ireland A."/>
            <person name="Larimer J."/>
            <person name="McCowan C."/>
            <person name="Murphy C."/>
            <person name="Pearson M."/>
            <person name="Poon T.W."/>
            <person name="Priest M."/>
            <person name="Roberts A."/>
            <person name="Saif S."/>
            <person name="Shea T."/>
            <person name="Sisk P."/>
            <person name="Sykes S."/>
            <person name="Wortman J."/>
            <person name="Nusbaum C."/>
            <person name="Birren B."/>
        </authorList>
    </citation>
    <scope>NUCLEOTIDE SEQUENCE [LARGE SCALE GENOMIC DNA]</scope>
    <source>
        <strain evidence="2 3">ACS-093-V-SCH5</strain>
    </source>
</reference>
<proteinExistence type="inferred from homology"/>
<accession>S2VZI2</accession>
<evidence type="ECO:0000313" key="2">
    <source>
        <dbReference type="EMBL" id="EPD32251.1"/>
    </source>
</evidence>
<protein>
    <submittedName>
        <fullName evidence="2">Ethanolamine utilization protein, EutP</fullName>
    </submittedName>
</protein>
<dbReference type="AlphaFoldDB" id="S2VZI2"/>
<dbReference type="SUPFAM" id="SSF52540">
    <property type="entry name" value="P-loop containing nucleoside triphosphate hydrolases"/>
    <property type="match status" value="1"/>
</dbReference>
<comment type="caution">
    <text evidence="2">The sequence shown here is derived from an EMBL/GenBank/DDBJ whole genome shotgun (WGS) entry which is preliminary data.</text>
</comment>
<dbReference type="Gene3D" id="3.40.50.300">
    <property type="entry name" value="P-loop containing nucleotide triphosphate hydrolases"/>
    <property type="match status" value="1"/>
</dbReference>
<dbReference type="RefSeq" id="WP_016456626.1">
    <property type="nucleotide sequence ID" value="NZ_KE150269.1"/>
</dbReference>
<dbReference type="InterPro" id="IPR012381">
    <property type="entry name" value="EutP_PduV"/>
</dbReference>
<gene>
    <name evidence="2" type="ORF">HMPREF9306_01820</name>
</gene>
<dbReference type="STRING" id="883161.HMPREF9306_01820"/>
<dbReference type="GO" id="GO:0005524">
    <property type="term" value="F:ATP binding"/>
    <property type="evidence" value="ECO:0007669"/>
    <property type="project" value="UniProtKB-UniRule"/>
</dbReference>
<comment type="similarity">
    <text evidence="1">Belongs to the EutP/PduV family.</text>
</comment>
<dbReference type="EMBL" id="AGZR01000009">
    <property type="protein sequence ID" value="EPD32251.1"/>
    <property type="molecule type" value="Genomic_DNA"/>
</dbReference>
<dbReference type="PANTHER" id="PTHR40453:SF1">
    <property type="entry name" value="PROTEIN YOEF"/>
    <property type="match status" value="1"/>
</dbReference>
<keyword evidence="1" id="KW-0547">Nucleotide-binding</keyword>